<dbReference type="RefSeq" id="WP_148697846.1">
    <property type="nucleotide sequence ID" value="NZ_CP017834.1"/>
</dbReference>
<dbReference type="PANTHER" id="PTHR47618">
    <property type="entry name" value="BIFUNCTIONAL OLIGORIBONUCLEASE AND PAP PHOSPHATASE NRNA"/>
    <property type="match status" value="1"/>
</dbReference>
<reference evidence="3 4" key="1">
    <citation type="submission" date="2016-10" db="EMBL/GenBank/DDBJ databases">
        <title>Silvanigrella aquatica sp. nov., isolated from a freshwater lake located in the Black Forest, Germany, description of Silvanigrellaceae fam. nov., Silvanigrellales ord. nov., reclassification of the order Bdellovibrionales in the class Oligoflexia, reclassification of the families Bacteriovoracaceae and Halobacteriovoraceae in the new order Bacteriovoracales ord. nov., and reclassification of the family Pseudobacteriovoracaceae in the order Oligoflexiales.</title>
        <authorList>
            <person name="Hahn M.W."/>
            <person name="Schmidt J."/>
            <person name="Koll U."/>
            <person name="Rohde M."/>
            <person name="Verbag S."/>
            <person name="Pitt A."/>
            <person name="Nakai R."/>
            <person name="Naganuma T."/>
            <person name="Lang E."/>
        </authorList>
    </citation>
    <scope>NUCLEOTIDE SEQUENCE [LARGE SCALE GENOMIC DNA]</scope>
    <source>
        <strain evidence="3 4">MWH-Nonnen-W8red</strain>
    </source>
</reference>
<dbReference type="InterPro" id="IPR051319">
    <property type="entry name" value="Oligoribo/pAp-PDE_c-di-AMP_PDE"/>
</dbReference>
<gene>
    <name evidence="3" type="ORF">AXG55_09325</name>
</gene>
<dbReference type="STRING" id="1915309.AXG55_09325"/>
<dbReference type="InterPro" id="IPR003156">
    <property type="entry name" value="DHHA1_dom"/>
</dbReference>
<dbReference type="GO" id="GO:0003676">
    <property type="term" value="F:nucleic acid binding"/>
    <property type="evidence" value="ECO:0007669"/>
    <property type="project" value="InterPro"/>
</dbReference>
<dbReference type="Gene3D" id="3.90.1640.10">
    <property type="entry name" value="inorganic pyrophosphatase (n-terminal core)"/>
    <property type="match status" value="1"/>
</dbReference>
<dbReference type="Pfam" id="PF02272">
    <property type="entry name" value="DHHA1"/>
    <property type="match status" value="1"/>
</dbReference>
<sequence>MDFKRGLFLVICDDPELTSTLVHIQKSMDIKVWVPNKQNQLQTSLLEACEDATEKDHILVKGDITKASFFAQWRAYDPICVVMSLKDNEKYLNVRELILEELPESRILSFQVGHPGVVPRKLVENDRELVLSWTELLSRPISAELRHIESTHRVKEIRDILGKGEKIGLLLQPDPDPDALASALALRCLLGRNKASTPFLSFGRVTRPENIAMMQLLDLEVITIKPEDLSLYDKIALLDTQPGHFTVPLSRVDVIIDHHPMVGNYSSAAYCDIRSKYGATSTIMTEYLRAGAVNIGQRLATALLYGIKADTLHLNREVIDADLYAFVSLYPDINYNLLRRMEKPEIPMRFAPVLAHALLTMASQDKLLVSYLGSVVREDLIPQVADFMLQFEGIEWVVCAGIYQENIVMSVRNVGYVKNAGDVVRRIISGSGNGGGHRTMAKAIFPINVWTERFGSITEENIRTTVLNLFLEEVL</sequence>
<evidence type="ECO:0000313" key="3">
    <source>
        <dbReference type="EMBL" id="APJ04096.1"/>
    </source>
</evidence>
<evidence type="ECO:0000259" key="1">
    <source>
        <dbReference type="Pfam" id="PF01368"/>
    </source>
</evidence>
<protein>
    <submittedName>
        <fullName evidence="3">Uncharacterized protein</fullName>
    </submittedName>
</protein>
<name>A0A1L4D1M4_9BACT</name>
<dbReference type="OrthoDB" id="5490569at2"/>
<dbReference type="KEGG" id="saqi:AXG55_09325"/>
<dbReference type="SUPFAM" id="SSF64182">
    <property type="entry name" value="DHH phosphoesterases"/>
    <property type="match status" value="1"/>
</dbReference>
<dbReference type="PANTHER" id="PTHR47618:SF1">
    <property type="entry name" value="BIFUNCTIONAL OLIGORIBONUCLEASE AND PAP PHOSPHATASE NRNA"/>
    <property type="match status" value="1"/>
</dbReference>
<dbReference type="EMBL" id="CP017834">
    <property type="protein sequence ID" value="APJ04096.1"/>
    <property type="molecule type" value="Genomic_DNA"/>
</dbReference>
<feature type="domain" description="DHHA1" evidence="2">
    <location>
        <begin position="365"/>
        <end position="446"/>
    </location>
</feature>
<dbReference type="Pfam" id="PF01368">
    <property type="entry name" value="DHH"/>
    <property type="match status" value="1"/>
</dbReference>
<evidence type="ECO:0000313" key="4">
    <source>
        <dbReference type="Proteomes" id="UP000184731"/>
    </source>
</evidence>
<accession>A0A1L4D1M4</accession>
<organism evidence="3 4">
    <name type="scientific">Silvanigrella aquatica</name>
    <dbReference type="NCBI Taxonomy" id="1915309"/>
    <lineage>
        <taxon>Bacteria</taxon>
        <taxon>Pseudomonadati</taxon>
        <taxon>Bdellovibrionota</taxon>
        <taxon>Oligoflexia</taxon>
        <taxon>Silvanigrellales</taxon>
        <taxon>Silvanigrellaceae</taxon>
        <taxon>Silvanigrella</taxon>
    </lineage>
</organism>
<evidence type="ECO:0000259" key="2">
    <source>
        <dbReference type="Pfam" id="PF02272"/>
    </source>
</evidence>
<proteinExistence type="predicted"/>
<dbReference type="AlphaFoldDB" id="A0A1L4D1M4"/>
<dbReference type="InterPro" id="IPR038763">
    <property type="entry name" value="DHH_sf"/>
</dbReference>
<feature type="domain" description="DDH" evidence="1">
    <location>
        <begin position="174"/>
        <end position="307"/>
    </location>
</feature>
<keyword evidence="4" id="KW-1185">Reference proteome</keyword>
<dbReference type="Proteomes" id="UP000184731">
    <property type="component" value="Chromosome"/>
</dbReference>
<dbReference type="InterPro" id="IPR001667">
    <property type="entry name" value="DDH_dom"/>
</dbReference>